<protein>
    <submittedName>
        <fullName evidence="12">DgyrCDS10763</fullName>
    </submittedName>
</protein>
<evidence type="ECO:0000313" key="13">
    <source>
        <dbReference type="Proteomes" id="UP000549394"/>
    </source>
</evidence>
<dbReference type="InterPro" id="IPR001565">
    <property type="entry name" value="Synaptotagmin"/>
</dbReference>
<gene>
    <name evidence="12" type="ORF">DGYR_LOCUS10143</name>
</gene>
<dbReference type="Gene3D" id="2.60.40.150">
    <property type="entry name" value="C2 domain"/>
    <property type="match status" value="2"/>
</dbReference>
<dbReference type="InterPro" id="IPR041282">
    <property type="entry name" value="FYVE_2"/>
</dbReference>
<dbReference type="PROSITE" id="PS50916">
    <property type="entry name" value="RABBD"/>
    <property type="match status" value="1"/>
</dbReference>
<evidence type="ECO:0000259" key="11">
    <source>
        <dbReference type="PROSITE" id="PS50916"/>
    </source>
</evidence>
<dbReference type="Proteomes" id="UP000549394">
    <property type="component" value="Unassembled WGS sequence"/>
</dbReference>
<feature type="domain" description="RabBD" evidence="11">
    <location>
        <begin position="15"/>
        <end position="136"/>
    </location>
</feature>
<organism evidence="12 13">
    <name type="scientific">Dimorphilus gyrociliatus</name>
    <dbReference type="NCBI Taxonomy" id="2664684"/>
    <lineage>
        <taxon>Eukaryota</taxon>
        <taxon>Metazoa</taxon>
        <taxon>Spiralia</taxon>
        <taxon>Lophotrochozoa</taxon>
        <taxon>Annelida</taxon>
        <taxon>Polychaeta</taxon>
        <taxon>Polychaeta incertae sedis</taxon>
        <taxon>Dinophilidae</taxon>
        <taxon>Dimorphilus</taxon>
    </lineage>
</organism>
<reference evidence="12 13" key="1">
    <citation type="submission" date="2020-08" db="EMBL/GenBank/DDBJ databases">
        <authorList>
            <person name="Hejnol A."/>
        </authorList>
    </citation>
    <scope>NUCLEOTIDE SEQUENCE [LARGE SCALE GENOMIC DNA]</scope>
</reference>
<dbReference type="PROSITE" id="PS50178">
    <property type="entry name" value="ZF_FYVE"/>
    <property type="match status" value="1"/>
</dbReference>
<feature type="region of interest" description="Disordered" evidence="8">
    <location>
        <begin position="236"/>
        <end position="291"/>
    </location>
</feature>
<dbReference type="InterPro" id="IPR043567">
    <property type="entry name" value="SYTL1-5_C2B"/>
</dbReference>
<keyword evidence="5" id="KW-0862">Zinc</keyword>
<dbReference type="SUPFAM" id="SSF49562">
    <property type="entry name" value="C2 domain (Calcium/lipid-binding domain, CaLB)"/>
    <property type="match status" value="2"/>
</dbReference>
<keyword evidence="4 7" id="KW-0863">Zinc-finger</keyword>
<dbReference type="GO" id="GO:0006886">
    <property type="term" value="P:intracellular protein transport"/>
    <property type="evidence" value="ECO:0007669"/>
    <property type="project" value="InterPro"/>
</dbReference>
<evidence type="ECO:0000256" key="1">
    <source>
        <dbReference type="ARBA" id="ARBA00004370"/>
    </source>
</evidence>
<evidence type="ECO:0000256" key="4">
    <source>
        <dbReference type="ARBA" id="ARBA00022771"/>
    </source>
</evidence>
<dbReference type="InterPro" id="IPR011011">
    <property type="entry name" value="Znf_FYVE_PHD"/>
</dbReference>
<dbReference type="CDD" id="cd08521">
    <property type="entry name" value="C2A_SLP"/>
    <property type="match status" value="1"/>
</dbReference>
<evidence type="ECO:0000256" key="8">
    <source>
        <dbReference type="SAM" id="MobiDB-lite"/>
    </source>
</evidence>
<dbReference type="AlphaFoldDB" id="A0A7I8W176"/>
<feature type="domain" description="C2" evidence="9">
    <location>
        <begin position="635"/>
        <end position="757"/>
    </location>
</feature>
<feature type="domain" description="C2" evidence="9">
    <location>
        <begin position="775"/>
        <end position="908"/>
    </location>
</feature>
<feature type="region of interest" description="Disordered" evidence="8">
    <location>
        <begin position="567"/>
        <end position="610"/>
    </location>
</feature>
<dbReference type="Pfam" id="PF00168">
    <property type="entry name" value="C2"/>
    <property type="match status" value="2"/>
</dbReference>
<keyword evidence="6" id="KW-0472">Membrane</keyword>
<dbReference type="CDD" id="cd04020">
    <property type="entry name" value="C2B_SLP_1-2-3-4"/>
    <property type="match status" value="1"/>
</dbReference>
<dbReference type="PANTHER" id="PTHR45716">
    <property type="entry name" value="BITESIZE, ISOFORM I"/>
    <property type="match status" value="1"/>
</dbReference>
<evidence type="ECO:0000256" key="3">
    <source>
        <dbReference type="ARBA" id="ARBA00022737"/>
    </source>
</evidence>
<keyword evidence="3" id="KW-0677">Repeat</keyword>
<dbReference type="Gene3D" id="3.30.40.10">
    <property type="entry name" value="Zinc/RING finger domain, C3HC4 (zinc finger)"/>
    <property type="match status" value="1"/>
</dbReference>
<dbReference type="GO" id="GO:0005886">
    <property type="term" value="C:plasma membrane"/>
    <property type="evidence" value="ECO:0007669"/>
    <property type="project" value="TreeGrafter"/>
</dbReference>
<evidence type="ECO:0000313" key="12">
    <source>
        <dbReference type="EMBL" id="CAD5122322.1"/>
    </source>
</evidence>
<dbReference type="SUPFAM" id="SSF57903">
    <property type="entry name" value="FYVE/PHD zinc finger"/>
    <property type="match status" value="1"/>
</dbReference>
<evidence type="ECO:0000256" key="6">
    <source>
        <dbReference type="ARBA" id="ARBA00023136"/>
    </source>
</evidence>
<dbReference type="PRINTS" id="PR00399">
    <property type="entry name" value="SYNAPTOTAGMN"/>
</dbReference>
<comment type="subcellular location">
    <subcellularLocation>
        <location evidence="1">Membrane</location>
    </subcellularLocation>
</comment>
<dbReference type="GO" id="GO:0031267">
    <property type="term" value="F:small GTPase binding"/>
    <property type="evidence" value="ECO:0007669"/>
    <property type="project" value="InterPro"/>
</dbReference>
<evidence type="ECO:0000259" key="9">
    <source>
        <dbReference type="PROSITE" id="PS50004"/>
    </source>
</evidence>
<dbReference type="GO" id="GO:0006887">
    <property type="term" value="P:exocytosis"/>
    <property type="evidence" value="ECO:0007669"/>
    <property type="project" value="TreeGrafter"/>
</dbReference>
<dbReference type="CDD" id="cd15747">
    <property type="entry name" value="FYVE_Slp3_4_5"/>
    <property type="match status" value="1"/>
</dbReference>
<dbReference type="SMART" id="SM00239">
    <property type="entry name" value="C2"/>
    <property type="match status" value="2"/>
</dbReference>
<dbReference type="GO" id="GO:0008270">
    <property type="term" value="F:zinc ion binding"/>
    <property type="evidence" value="ECO:0007669"/>
    <property type="project" value="UniProtKB-KW"/>
</dbReference>
<evidence type="ECO:0000256" key="7">
    <source>
        <dbReference type="PROSITE-ProRule" id="PRU00091"/>
    </source>
</evidence>
<keyword evidence="13" id="KW-1185">Reference proteome</keyword>
<feature type="region of interest" description="Disordered" evidence="8">
    <location>
        <begin position="191"/>
        <end position="214"/>
    </location>
</feature>
<dbReference type="EMBL" id="CAJFCJ010000017">
    <property type="protein sequence ID" value="CAD5122322.1"/>
    <property type="molecule type" value="Genomic_DNA"/>
</dbReference>
<feature type="region of interest" description="Disordered" evidence="8">
    <location>
        <begin position="385"/>
        <end position="406"/>
    </location>
</feature>
<sequence>MKNHKNRNMSLYYDVVDLSYITEEERDIILSVISRDEILREADYKRVRKLESEERISESRKKEKTTQNVGSRACQKCEETLGVLLNRGENCPVCSCLVCNFCRERVSIKGKYKWICRQCYKQRQFDAKSGRWFYSKLVTVPVNPKTNKPVSGSEIVKTLLNKSEAEKLEGNHQMNGAATVTDELKRALATVSGGNESPSPQPSPSPSNRLNSTNVAFPKESDKQKLGYLLRTASAGSSITSSTAGDEETVTRRKIVRRKSSTSSEEDISVASRSSKGELPNSRSGVAASVGRKLHKVEDENKNIKYISIVEAVSRLDSNVSEKKVDTNFSSSSTPLETVSEPNLTRNYSGKISTEFACIPIIEDKVLVVLPGSDDEETLSVIEEVTEPEDRYSSDSSTPTASKYGDDTLSDIVAINERLDLDNDIDFIYENNKRLQYLKRLKAKKGNKQISRIAADVRSIASTDYMASSEDEAVSIKDAEDFDEYFMMMRGEDYTGKSRTEPDSKDIVTQHYRNLEKIMSSFMGVDEQDATDTEEDSFQKQVLTYSNQVPSEKSPTSIPLIQLQEENPATKTPPPSPNLRNPSSTPNSPATPRQIQRIHPKASPNLLNPLSGSSESITSYYSDVGDGNCKKVSTVTGEIQLALEYDAKSTSLLVLIRKCKDLAPADLKKNRTDPYVKTYLLPDRSRAAKRKTHVRKSTFNPSFDQTLKYCGITKGELSTRKLAVTVWHADSFGRNTFLGQVLLNLDAASLDQMAKWYKLQDKTAILGPNSPSLFYRGDLKVALKFLTTAKQTQGNARGELHVVVKGAFNLIPAKSNGTSDAFCKAYLLPRGRHSVKQKTPIAKGTTSPSWNHTFTFTDICLEDLKQRALELTIWHHDKFSSNDFLGGVRLSLSHDDVEYGADWMDGKGEEVMLWQSVIDRPNSWIDASVTLRDHMDSRKKKN</sequence>
<proteinExistence type="predicted"/>
<evidence type="ECO:0000256" key="5">
    <source>
        <dbReference type="ARBA" id="ARBA00022833"/>
    </source>
</evidence>
<dbReference type="InterPro" id="IPR017455">
    <property type="entry name" value="Znf_FYVE-rel"/>
</dbReference>
<keyword evidence="2" id="KW-0479">Metal-binding</keyword>
<dbReference type="InterPro" id="IPR013083">
    <property type="entry name" value="Znf_RING/FYVE/PHD"/>
</dbReference>
<evidence type="ECO:0000259" key="10">
    <source>
        <dbReference type="PROSITE" id="PS50178"/>
    </source>
</evidence>
<feature type="domain" description="FYVE-type" evidence="10">
    <location>
        <begin position="68"/>
        <end position="124"/>
    </location>
</feature>
<name>A0A7I8W176_9ANNE</name>
<dbReference type="GO" id="GO:0070382">
    <property type="term" value="C:exocytic vesicle"/>
    <property type="evidence" value="ECO:0007669"/>
    <property type="project" value="TreeGrafter"/>
</dbReference>
<comment type="caution">
    <text evidence="12">The sequence shown here is derived from an EMBL/GenBank/DDBJ whole genome shotgun (WGS) entry which is preliminary data.</text>
</comment>
<dbReference type="InterPro" id="IPR010911">
    <property type="entry name" value="Rab_BD"/>
</dbReference>
<dbReference type="PANTHER" id="PTHR45716:SF2">
    <property type="entry name" value="BITESIZE, ISOFORM I"/>
    <property type="match status" value="1"/>
</dbReference>
<dbReference type="FunFam" id="2.60.40.150:FF:000006">
    <property type="entry name" value="Synaptotagmin-like 5, isoform CRA_a"/>
    <property type="match status" value="1"/>
</dbReference>
<evidence type="ECO:0000256" key="2">
    <source>
        <dbReference type="ARBA" id="ARBA00022723"/>
    </source>
</evidence>
<feature type="compositionally biased region" description="Low complexity" evidence="8">
    <location>
        <begin position="578"/>
        <end position="592"/>
    </location>
</feature>
<dbReference type="GO" id="GO:0042043">
    <property type="term" value="F:neurexin family protein binding"/>
    <property type="evidence" value="ECO:0007669"/>
    <property type="project" value="TreeGrafter"/>
</dbReference>
<dbReference type="InterPro" id="IPR035892">
    <property type="entry name" value="C2_domain_sf"/>
</dbReference>
<accession>A0A7I8W176</accession>
<dbReference type="Pfam" id="PF02318">
    <property type="entry name" value="FYVE_2"/>
    <property type="match status" value="1"/>
</dbReference>
<dbReference type="PROSITE" id="PS50004">
    <property type="entry name" value="C2"/>
    <property type="match status" value="2"/>
</dbReference>
<dbReference type="OrthoDB" id="195679at2759"/>
<dbReference type="InterPro" id="IPR000008">
    <property type="entry name" value="C2_dom"/>
</dbReference>